<evidence type="ECO:0000259" key="11">
    <source>
        <dbReference type="Pfam" id="PF00487"/>
    </source>
</evidence>
<evidence type="ECO:0000256" key="9">
    <source>
        <dbReference type="ARBA" id="ARBA00023136"/>
    </source>
</evidence>
<dbReference type="AlphaFoldDB" id="A0A370CJ67"/>
<evidence type="ECO:0000259" key="12">
    <source>
        <dbReference type="Pfam" id="PF01610"/>
    </source>
</evidence>
<feature type="transmembrane region" description="Helical" evidence="10">
    <location>
        <begin position="137"/>
        <end position="158"/>
    </location>
</feature>
<dbReference type="GO" id="GO:0016717">
    <property type="term" value="F:oxidoreductase activity, acting on paired donors, with oxidation of a pair of donors resulting in the reduction of molecular oxygen to two molecules of water"/>
    <property type="evidence" value="ECO:0007669"/>
    <property type="project" value="InterPro"/>
</dbReference>
<feature type="domain" description="Transposase IS204/IS1001/IS1096/IS1165 DDE" evidence="12">
    <location>
        <begin position="279"/>
        <end position="386"/>
    </location>
</feature>
<evidence type="ECO:0000256" key="4">
    <source>
        <dbReference type="ARBA" id="ARBA00022832"/>
    </source>
</evidence>
<evidence type="ECO:0000256" key="10">
    <source>
        <dbReference type="SAM" id="Phobius"/>
    </source>
</evidence>
<comment type="subcellular location">
    <subcellularLocation>
        <location evidence="1">Membrane</location>
        <topology evidence="1">Multi-pass membrane protein</topology>
    </subcellularLocation>
</comment>
<proteinExistence type="inferred from homology"/>
<reference evidence="13 14" key="1">
    <citation type="journal article" date="2017" name="Int. J. Syst. Evol. Microbiol.">
        <title>Aquarickettsiella crustaci n. gen. n. sp. (Gammaproteobacteria: Legionellales: Coxiellaceae); a bacterial pathogen of the freshwater crustacean: Gammarus fossarum (Malacostraca: Amphipoda).</title>
        <authorList>
            <person name="Bojko J."/>
            <person name="Dunn A.M."/>
            <person name="Stebbing P.D."/>
            <person name="Van Aerle R."/>
            <person name="Bacela-Spychalska K."/>
            <person name="Bean T.P."/>
            <person name="Stentiford G.D."/>
        </authorList>
    </citation>
    <scope>NUCLEOTIDE SEQUENCE [LARGE SCALE GENOMIC DNA]</scope>
    <source>
        <strain evidence="13">RA15029</strain>
    </source>
</reference>
<evidence type="ECO:0000256" key="8">
    <source>
        <dbReference type="ARBA" id="ARBA00023098"/>
    </source>
</evidence>
<dbReference type="InterPro" id="IPR015876">
    <property type="entry name" value="Acyl-CoA_DS"/>
</dbReference>
<sequence length="396" mass="45149">MELLLYGLLNLSFWGYVVALLILTHITIVGVTVYLHRSQAHRALELHPAISHFFRFWIWLTTGMETKKWVSIHRKHHAKCETKEDPHSPQTRGIKNVFFEGAELYRAEAKNQDTMTRYGQGTPDDWLERHVYTQHSAAGVALMFVIDIVLFGIPGITIWALQMLWIPLFAAGVVNGIGHYWGYRNFECPDASRNILSLGAFIGGEELHNNHHTFPTSAKFSVKWWEFDLGWVYIRLLQALGLSKVKRISPKLGNIPGKSSVDSDTLAALITNRFQVLARYSREVLLPVLQEERLKANMTSKALLKRAKISLIRTESLLNEEGKQQIAEVINNYQVLALVYHYRLKLQAIWGRTTATQRELLEALQDWRKQAEATGILALRSFSASLAGFSTQKKLS</sequence>
<evidence type="ECO:0000256" key="5">
    <source>
        <dbReference type="ARBA" id="ARBA00022989"/>
    </source>
</evidence>
<evidence type="ECO:0000256" key="2">
    <source>
        <dbReference type="ARBA" id="ARBA00008749"/>
    </source>
</evidence>
<keyword evidence="6" id="KW-0560">Oxidoreductase</keyword>
<evidence type="ECO:0000313" key="14">
    <source>
        <dbReference type="Proteomes" id="UP000226429"/>
    </source>
</evidence>
<feature type="transmembrane region" description="Helical" evidence="10">
    <location>
        <begin position="13"/>
        <end position="35"/>
    </location>
</feature>
<protein>
    <submittedName>
        <fullName evidence="13">Acyl-CoA desaturase</fullName>
    </submittedName>
</protein>
<dbReference type="GO" id="GO:0016020">
    <property type="term" value="C:membrane"/>
    <property type="evidence" value="ECO:0007669"/>
    <property type="project" value="UniProtKB-SubCell"/>
</dbReference>
<dbReference type="GO" id="GO:0006631">
    <property type="term" value="P:fatty acid metabolic process"/>
    <property type="evidence" value="ECO:0007669"/>
    <property type="project" value="UniProtKB-KW"/>
</dbReference>
<comment type="caution">
    <text evidence="13">The sequence shown here is derived from an EMBL/GenBank/DDBJ whole genome shotgun (WGS) entry which is preliminary data.</text>
</comment>
<keyword evidence="5 10" id="KW-1133">Transmembrane helix</keyword>
<reference evidence="13 14" key="2">
    <citation type="journal article" date="2018" name="J. Invertebr. Pathol.">
        <title>'Candidatus Aquirickettsiella gammari' (Gammaproteobacteria: Legionellales: Coxiellaceae): A bacterial pathogen of the freshwater crustacean Gammarus fossarum (Malacostraca: Amphipoda).</title>
        <authorList>
            <person name="Bojko J."/>
            <person name="Dunn A.M."/>
            <person name="Stebbing P.D."/>
            <person name="van Aerle R."/>
            <person name="Bacela-Spychalska K."/>
            <person name="Bean T.P."/>
            <person name="Urrutia A."/>
            <person name="Stentiford G.D."/>
        </authorList>
    </citation>
    <scope>NUCLEOTIDE SEQUENCE [LARGE SCALE GENOMIC DNA]</scope>
    <source>
        <strain evidence="13">RA15029</strain>
    </source>
</reference>
<feature type="transmembrane region" description="Helical" evidence="10">
    <location>
        <begin position="164"/>
        <end position="183"/>
    </location>
</feature>
<keyword evidence="9 10" id="KW-0472">Membrane</keyword>
<evidence type="ECO:0000256" key="3">
    <source>
        <dbReference type="ARBA" id="ARBA00022692"/>
    </source>
</evidence>
<feature type="domain" description="Fatty acid desaturase" evidence="11">
    <location>
        <begin position="13"/>
        <end position="233"/>
    </location>
</feature>
<gene>
    <name evidence="13" type="ORF">CFE62_001840</name>
</gene>
<keyword evidence="7" id="KW-0408">Iron</keyword>
<dbReference type="PANTHER" id="PTHR11351">
    <property type="entry name" value="ACYL-COA DESATURASE"/>
    <property type="match status" value="1"/>
</dbReference>
<keyword evidence="14" id="KW-1185">Reference proteome</keyword>
<dbReference type="Proteomes" id="UP000226429">
    <property type="component" value="Unassembled WGS sequence"/>
</dbReference>
<accession>A0A370CJ67</accession>
<dbReference type="PANTHER" id="PTHR11351:SF33">
    <property type="entry name" value="DELTA-9 FATTY ACID DESATURASE, DESA"/>
    <property type="match status" value="1"/>
</dbReference>
<dbReference type="InterPro" id="IPR005804">
    <property type="entry name" value="FA_desaturase_dom"/>
</dbReference>
<dbReference type="CDD" id="cd03505">
    <property type="entry name" value="Delta9-FADS-like"/>
    <property type="match status" value="1"/>
</dbReference>
<organism evidence="13 14">
    <name type="scientific">Candidatus Aquirickettsiella gammari</name>
    <dbReference type="NCBI Taxonomy" id="2016198"/>
    <lineage>
        <taxon>Bacteria</taxon>
        <taxon>Pseudomonadati</taxon>
        <taxon>Pseudomonadota</taxon>
        <taxon>Gammaproteobacteria</taxon>
        <taxon>Legionellales</taxon>
        <taxon>Coxiellaceae</taxon>
        <taxon>Candidatus Aquirickettsiella</taxon>
    </lineage>
</organism>
<evidence type="ECO:0000256" key="6">
    <source>
        <dbReference type="ARBA" id="ARBA00023002"/>
    </source>
</evidence>
<dbReference type="InterPro" id="IPR002560">
    <property type="entry name" value="Transposase_DDE"/>
</dbReference>
<keyword evidence="3 10" id="KW-0812">Transmembrane</keyword>
<dbReference type="Pfam" id="PF00487">
    <property type="entry name" value="FA_desaturase"/>
    <property type="match status" value="1"/>
</dbReference>
<name>A0A370CJ67_9COXI</name>
<evidence type="ECO:0000313" key="13">
    <source>
        <dbReference type="EMBL" id="RDH40899.1"/>
    </source>
</evidence>
<evidence type="ECO:0000256" key="7">
    <source>
        <dbReference type="ARBA" id="ARBA00023004"/>
    </source>
</evidence>
<dbReference type="PRINTS" id="PR00075">
    <property type="entry name" value="FACDDSATRASE"/>
</dbReference>
<dbReference type="Pfam" id="PF01610">
    <property type="entry name" value="DDE_Tnp_ISL3"/>
    <property type="match status" value="1"/>
</dbReference>
<dbReference type="EMBL" id="NMOS02000003">
    <property type="protein sequence ID" value="RDH40899.1"/>
    <property type="molecule type" value="Genomic_DNA"/>
</dbReference>
<comment type="similarity">
    <text evidence="2">Belongs to the fatty acid desaturase type 2 family.</text>
</comment>
<keyword evidence="4" id="KW-0276">Fatty acid metabolism</keyword>
<evidence type="ECO:0000256" key="1">
    <source>
        <dbReference type="ARBA" id="ARBA00004141"/>
    </source>
</evidence>
<keyword evidence="8" id="KW-0443">Lipid metabolism</keyword>